<dbReference type="PROSITE" id="PS51257">
    <property type="entry name" value="PROKAR_LIPOPROTEIN"/>
    <property type="match status" value="1"/>
</dbReference>
<evidence type="ECO:0000256" key="5">
    <source>
        <dbReference type="ARBA" id="ARBA00023136"/>
    </source>
</evidence>
<accession>A0A5S4FRL0</accession>
<feature type="transmembrane region" description="Helical" evidence="7">
    <location>
        <begin position="358"/>
        <end position="379"/>
    </location>
</feature>
<evidence type="ECO:0000256" key="7">
    <source>
        <dbReference type="SAM" id="Phobius"/>
    </source>
</evidence>
<keyword evidence="10" id="KW-1185">Reference proteome</keyword>
<feature type="transmembrane region" description="Helical" evidence="7">
    <location>
        <begin position="314"/>
        <end position="337"/>
    </location>
</feature>
<feature type="transmembrane region" description="Helical" evidence="7">
    <location>
        <begin position="832"/>
        <end position="852"/>
    </location>
</feature>
<protein>
    <submittedName>
        <fullName evidence="9">FtsX-like permease family protein</fullName>
    </submittedName>
</protein>
<dbReference type="AlphaFoldDB" id="A0A5S4FRL0"/>
<evidence type="ECO:0000256" key="4">
    <source>
        <dbReference type="ARBA" id="ARBA00022989"/>
    </source>
</evidence>
<feature type="transmembrane region" description="Helical" evidence="7">
    <location>
        <begin position="473"/>
        <end position="493"/>
    </location>
</feature>
<dbReference type="InterPro" id="IPR050250">
    <property type="entry name" value="Macrolide_Exporter_MacB"/>
</dbReference>
<dbReference type="RefSeq" id="WP_138696686.1">
    <property type="nucleotide sequence ID" value="NZ_JBHSAZ010000014.1"/>
</dbReference>
<organism evidence="9 10">
    <name type="scientific">Nonomuraea zeae</name>
    <dbReference type="NCBI Taxonomy" id="1642303"/>
    <lineage>
        <taxon>Bacteria</taxon>
        <taxon>Bacillati</taxon>
        <taxon>Actinomycetota</taxon>
        <taxon>Actinomycetes</taxon>
        <taxon>Streptosporangiales</taxon>
        <taxon>Streptosporangiaceae</taxon>
        <taxon>Nonomuraea</taxon>
    </lineage>
</organism>
<feature type="domain" description="ABC3 transporter permease C-terminal" evidence="8">
    <location>
        <begin position="739"/>
        <end position="852"/>
    </location>
</feature>
<dbReference type="PANTHER" id="PTHR30572:SF4">
    <property type="entry name" value="ABC TRANSPORTER PERMEASE YTRF"/>
    <property type="match status" value="1"/>
</dbReference>
<dbReference type="InterPro" id="IPR003838">
    <property type="entry name" value="ABC3_permease_C"/>
</dbReference>
<sequence>MRIPLLARVHLGTVAVLFVLTLSACLLVAGLPRAMQASFDEALRRSLAAAPGVQTDLTVTLPSSSREDDLYERTQFDTRDRRWHQLLPAALRPLVVPAGTGASHMSAKTALTPVTGTGGLTYINVGWLSDADRRVDWVQGQAPGKPSTTRYEGATIPVFEVGITEEALTKMNLRLGQTKTIGESDYAAVKIVGVFRPKNAGDRYWSHNQDILHVTQLLPPGKLDFEQHITTLTSDAGLAVLSGESRNLIYSWVMPLDARPASALAVPDLSTAITEFGRVIELQSSSTRSPYGLTTGLPKLLDDFRAALATAQTVMYLVLGGLLVVALGVIVLAVQLLADRMDHTLTLARARGGSLRQVAGTAAALTGLAVTPAAAAGYALSYFVPGPALPIVHAGPVLVVVTAVGFAAARIALTHRAPLHERRDDVAATRPSARRITLEVLVVVLALAGAYLLRARGLAGAGPGADRAGQDPFLLLVPIALTFAAALVTLRCYPYPLRLLVRLAARGRAAVPFLGLTRAARARSATALPVLILLPALGVSVFAAVISGGIASTQQLASWQSVGAPIKLTSKIEIPEPAIEQVRRAAGVEQVVLAQTARVQVGYGAERAEAIAVDVAQWQRLLQDAPISLPALSGGTSALVSPDLRGRGTLEIGWQSRLKLTPRGVIDSVPGFYTTGKFVVVPLSVQVRPAVNTLLIKGDASPDELRRLVPSATVESQQAALRAIQDDPLTTTVRWTLVVVTVALAAYALVAVVLSLVIGAADRARAVSFLRTLGLSDRQAQRLTVLEILPMILVTALVGLGLGLGLPAALGPGVDLSSYAGDVPVGDYSPDLVTPAALAAGLAAVAVLGAYAHIVIGRRRNLGAVLRVGDLS</sequence>
<evidence type="ECO:0000256" key="1">
    <source>
        <dbReference type="ARBA" id="ARBA00004651"/>
    </source>
</evidence>
<comment type="caution">
    <text evidence="9">The sequence shown here is derived from an EMBL/GenBank/DDBJ whole genome shotgun (WGS) entry which is preliminary data.</text>
</comment>
<dbReference type="GO" id="GO:0022857">
    <property type="term" value="F:transmembrane transporter activity"/>
    <property type="evidence" value="ECO:0007669"/>
    <property type="project" value="TreeGrafter"/>
</dbReference>
<proteinExistence type="inferred from homology"/>
<evidence type="ECO:0000313" key="9">
    <source>
        <dbReference type="EMBL" id="TMR22851.1"/>
    </source>
</evidence>
<dbReference type="Pfam" id="PF02687">
    <property type="entry name" value="FtsX"/>
    <property type="match status" value="1"/>
</dbReference>
<evidence type="ECO:0000259" key="8">
    <source>
        <dbReference type="Pfam" id="PF02687"/>
    </source>
</evidence>
<dbReference type="Proteomes" id="UP000306628">
    <property type="component" value="Unassembled WGS sequence"/>
</dbReference>
<comment type="subcellular location">
    <subcellularLocation>
        <location evidence="1">Cell membrane</location>
        <topology evidence="1">Multi-pass membrane protein</topology>
    </subcellularLocation>
</comment>
<feature type="transmembrane region" description="Helical" evidence="7">
    <location>
        <begin position="528"/>
        <end position="551"/>
    </location>
</feature>
<evidence type="ECO:0000256" key="6">
    <source>
        <dbReference type="ARBA" id="ARBA00038076"/>
    </source>
</evidence>
<evidence type="ECO:0000313" key="10">
    <source>
        <dbReference type="Proteomes" id="UP000306628"/>
    </source>
</evidence>
<keyword evidence="2" id="KW-1003">Cell membrane</keyword>
<name>A0A5S4FRL0_9ACTN</name>
<comment type="similarity">
    <text evidence="6">Belongs to the ABC-4 integral membrane protein family.</text>
</comment>
<feature type="transmembrane region" description="Helical" evidence="7">
    <location>
        <begin position="436"/>
        <end position="453"/>
    </location>
</feature>
<evidence type="ECO:0000256" key="2">
    <source>
        <dbReference type="ARBA" id="ARBA00022475"/>
    </source>
</evidence>
<feature type="transmembrane region" description="Helical" evidence="7">
    <location>
        <begin position="391"/>
        <end position="413"/>
    </location>
</feature>
<evidence type="ECO:0000256" key="3">
    <source>
        <dbReference type="ARBA" id="ARBA00022692"/>
    </source>
</evidence>
<gene>
    <name evidence="9" type="ORF">ETD85_48805</name>
</gene>
<keyword evidence="3 7" id="KW-0812">Transmembrane</keyword>
<keyword evidence="4 7" id="KW-1133">Transmembrane helix</keyword>
<dbReference type="PANTHER" id="PTHR30572">
    <property type="entry name" value="MEMBRANE COMPONENT OF TRANSPORTER-RELATED"/>
    <property type="match status" value="1"/>
</dbReference>
<feature type="transmembrane region" description="Helical" evidence="7">
    <location>
        <begin position="788"/>
        <end position="812"/>
    </location>
</feature>
<dbReference type="GO" id="GO:0005886">
    <property type="term" value="C:plasma membrane"/>
    <property type="evidence" value="ECO:0007669"/>
    <property type="project" value="UniProtKB-SubCell"/>
</dbReference>
<dbReference type="EMBL" id="VCKX01000267">
    <property type="protein sequence ID" value="TMR22851.1"/>
    <property type="molecule type" value="Genomic_DNA"/>
</dbReference>
<feature type="transmembrane region" description="Helical" evidence="7">
    <location>
        <begin position="735"/>
        <end position="761"/>
    </location>
</feature>
<dbReference type="OrthoDB" id="3499910at2"/>
<reference evidence="9 10" key="1">
    <citation type="submission" date="2019-05" db="EMBL/GenBank/DDBJ databases">
        <title>Draft genome sequence of Nonomuraea zeae DSM 100528.</title>
        <authorList>
            <person name="Saricaoglu S."/>
            <person name="Isik K."/>
        </authorList>
    </citation>
    <scope>NUCLEOTIDE SEQUENCE [LARGE SCALE GENOMIC DNA]</scope>
    <source>
        <strain evidence="9 10">DSM 100528</strain>
    </source>
</reference>
<keyword evidence="5 7" id="KW-0472">Membrane</keyword>